<evidence type="ECO:0000313" key="6">
    <source>
        <dbReference type="EMBL" id="GAK99418.1"/>
    </source>
</evidence>
<keyword evidence="3 5" id="KW-1133">Transmembrane helix</keyword>
<reference evidence="8 11" key="3">
    <citation type="submission" date="2018-03" db="EMBL/GenBank/DDBJ databases">
        <title>Genomic Encyclopedia of Archaeal and Bacterial Type Strains, Phase II (KMG-II): from individual species to whole genera.</title>
        <authorList>
            <person name="Goeker M."/>
        </authorList>
    </citation>
    <scope>NUCLEOTIDE SEQUENCE [LARGE SCALE GENOMIC DNA]</scope>
    <source>
        <strain evidence="8 11">DSM 22727</strain>
    </source>
</reference>
<dbReference type="AlphaFoldDB" id="A0A084JXN4"/>
<dbReference type="Pfam" id="PF00902">
    <property type="entry name" value="TatC"/>
    <property type="match status" value="1"/>
</dbReference>
<keyword evidence="4 5" id="KW-0472">Membrane</keyword>
<keyword evidence="5" id="KW-0811">Translocation</keyword>
<feature type="transmembrane region" description="Helical" evidence="5">
    <location>
        <begin position="137"/>
        <end position="165"/>
    </location>
</feature>
<dbReference type="Proteomes" id="UP000239997">
    <property type="component" value="Unassembled WGS sequence"/>
</dbReference>
<dbReference type="GO" id="GO:0065002">
    <property type="term" value="P:intracellular protein transmembrane transport"/>
    <property type="evidence" value="ECO:0007669"/>
    <property type="project" value="TreeGrafter"/>
</dbReference>
<feature type="transmembrane region" description="Helical" evidence="5">
    <location>
        <begin position="95"/>
        <end position="116"/>
    </location>
</feature>
<feature type="transmembrane region" description="Helical" evidence="5">
    <location>
        <begin position="223"/>
        <end position="240"/>
    </location>
</feature>
<comment type="caution">
    <text evidence="7">The sequence shown here is derived from an EMBL/GenBank/DDBJ whole genome shotgun (WGS) entry which is preliminary data.</text>
</comment>
<dbReference type="HAMAP" id="MF_00902">
    <property type="entry name" value="TatC"/>
    <property type="match status" value="1"/>
</dbReference>
<evidence type="ECO:0000313" key="7">
    <source>
        <dbReference type="EMBL" id="KEZ93718.1"/>
    </source>
</evidence>
<comment type="similarity">
    <text evidence="5">Belongs to the TatC family.</text>
</comment>
<dbReference type="GO" id="GO:0009977">
    <property type="term" value="F:proton motive force dependent protein transmembrane transporter activity"/>
    <property type="evidence" value="ECO:0007669"/>
    <property type="project" value="TreeGrafter"/>
</dbReference>
<dbReference type="GO" id="GO:0043953">
    <property type="term" value="P:protein transport by the Tat complex"/>
    <property type="evidence" value="ECO:0007669"/>
    <property type="project" value="UniProtKB-UniRule"/>
</dbReference>
<feature type="transmembrane region" description="Helical" evidence="5">
    <location>
        <begin position="185"/>
        <end position="211"/>
    </location>
</feature>
<dbReference type="InterPro" id="IPR002033">
    <property type="entry name" value="TatC"/>
</dbReference>
<keyword evidence="5" id="KW-1003">Cell membrane</keyword>
<keyword evidence="5" id="KW-0653">Protein transport</keyword>
<dbReference type="PRINTS" id="PR01840">
    <property type="entry name" value="TATCFAMILY"/>
</dbReference>
<name>A0A084JXN4_NONUL</name>
<evidence type="ECO:0000256" key="3">
    <source>
        <dbReference type="ARBA" id="ARBA00022989"/>
    </source>
</evidence>
<protein>
    <recommendedName>
        <fullName evidence="5">Sec-independent protein translocase protein TatC</fullName>
    </recommendedName>
</protein>
<evidence type="ECO:0000313" key="8">
    <source>
        <dbReference type="EMBL" id="PRX14311.1"/>
    </source>
</evidence>
<accession>A0A084JXN4</accession>
<dbReference type="GO" id="GO:0033281">
    <property type="term" value="C:TAT protein transport complex"/>
    <property type="evidence" value="ECO:0007669"/>
    <property type="project" value="UniProtKB-UniRule"/>
</dbReference>
<sequence length="279" mass="31644">MARKKADPNNMSFLDHVEELRWSLIRSILGILIAAIVAFIFTEFIFDTIIFGPKSKDFVTYGALCDVGRFIGVESEFCDPQLDFMPQSRKMSDLFSAHVWTSITVGFVAAFPWILWQFWKFISPGLKANERKYSSGFIIISSILFFMGVVFGYYLIAPLSVHFLATYDLSDGIKFEPDLQSYIALIRASVLASGLMFELPVIVYFLTKIGLCTPQGMRKYRKYALVLILIVAAVITPPDIQSQVIVAIPVLILYELSIFISMFVLRNKRKQKLAALNNE</sequence>
<reference evidence="6 10" key="1">
    <citation type="journal article" date="2014" name="Genome Announc.">
        <title>Draft Genome Sequences of Marine Flavobacterium Nonlabens Strains NR17, NR24, NR27, NR32, NR33, and Ara13.</title>
        <authorList>
            <person name="Nakanishi M."/>
            <person name="Meirelles P."/>
            <person name="Suzuki R."/>
            <person name="Takatani N."/>
            <person name="Mino S."/>
            <person name="Suda W."/>
            <person name="Oshima K."/>
            <person name="Hattori M."/>
            <person name="Ohkuma M."/>
            <person name="Hosokawa M."/>
            <person name="Miyashita K."/>
            <person name="Thompson F.L."/>
            <person name="Niwa A."/>
            <person name="Sawabe T."/>
            <person name="Sawabe T."/>
        </authorList>
    </citation>
    <scope>NUCLEOTIDE SEQUENCE [LARGE SCALE GENOMIC DNA]</scope>
    <source>
        <strain evidence="6">JCM 19314</strain>
        <strain evidence="10">JCM19314</strain>
    </source>
</reference>
<gene>
    <name evidence="5" type="primary">tatC</name>
    <name evidence="7" type="ORF">IL45_05810</name>
    <name evidence="6" type="ORF">JCM19314_3463</name>
    <name evidence="8" type="ORF">LY02_01341</name>
</gene>
<organism evidence="7 9">
    <name type="scientific">Nonlabens ulvanivorans</name>
    <name type="common">Persicivirga ulvanivorans</name>
    <dbReference type="NCBI Taxonomy" id="906888"/>
    <lineage>
        <taxon>Bacteria</taxon>
        <taxon>Pseudomonadati</taxon>
        <taxon>Bacteroidota</taxon>
        <taxon>Flavobacteriia</taxon>
        <taxon>Flavobacteriales</taxon>
        <taxon>Flavobacteriaceae</taxon>
        <taxon>Nonlabens</taxon>
    </lineage>
</organism>
<evidence type="ECO:0000256" key="2">
    <source>
        <dbReference type="ARBA" id="ARBA00022692"/>
    </source>
</evidence>
<dbReference type="GeneID" id="90596958"/>
<feature type="transmembrane region" description="Helical" evidence="5">
    <location>
        <begin position="28"/>
        <end position="51"/>
    </location>
</feature>
<dbReference type="OrthoDB" id="9777044at2"/>
<feature type="transmembrane region" description="Helical" evidence="5">
    <location>
        <begin position="246"/>
        <end position="265"/>
    </location>
</feature>
<dbReference type="RefSeq" id="WP_036581364.1">
    <property type="nucleotide sequence ID" value="NZ_CP136694.1"/>
</dbReference>
<dbReference type="EMBL" id="JPJI01000026">
    <property type="protein sequence ID" value="KEZ93718.1"/>
    <property type="molecule type" value="Genomic_DNA"/>
</dbReference>
<dbReference type="NCBIfam" id="TIGR00945">
    <property type="entry name" value="tatC"/>
    <property type="match status" value="1"/>
</dbReference>
<evidence type="ECO:0000256" key="4">
    <source>
        <dbReference type="ARBA" id="ARBA00023136"/>
    </source>
</evidence>
<comment type="subcellular location">
    <subcellularLocation>
        <location evidence="5">Cell membrane</location>
        <topology evidence="5">Multi-pass membrane protein</topology>
    </subcellularLocation>
    <subcellularLocation>
        <location evidence="1">Membrane</location>
        <topology evidence="1">Multi-pass membrane protein</topology>
    </subcellularLocation>
</comment>
<keyword evidence="2 5" id="KW-0812">Transmembrane</keyword>
<dbReference type="Proteomes" id="UP000028531">
    <property type="component" value="Unassembled WGS sequence"/>
</dbReference>
<evidence type="ECO:0000313" key="10">
    <source>
        <dbReference type="Proteomes" id="UP000029226"/>
    </source>
</evidence>
<comment type="function">
    <text evidence="5">Part of the twin-arginine translocation (Tat) system that transports large folded proteins containing a characteristic twin-arginine motif in their signal peptide across membranes.</text>
</comment>
<keyword evidence="11" id="KW-1185">Reference proteome</keyword>
<dbReference type="Proteomes" id="UP000029226">
    <property type="component" value="Unassembled WGS sequence"/>
</dbReference>
<evidence type="ECO:0000256" key="1">
    <source>
        <dbReference type="ARBA" id="ARBA00004141"/>
    </source>
</evidence>
<dbReference type="EMBL" id="PVNA01000002">
    <property type="protein sequence ID" value="PRX14311.1"/>
    <property type="molecule type" value="Genomic_DNA"/>
</dbReference>
<evidence type="ECO:0000313" key="11">
    <source>
        <dbReference type="Proteomes" id="UP000239997"/>
    </source>
</evidence>
<dbReference type="EMBL" id="BBMM01000002">
    <property type="protein sequence ID" value="GAK99418.1"/>
    <property type="molecule type" value="Genomic_DNA"/>
</dbReference>
<keyword evidence="5" id="KW-0813">Transport</keyword>
<reference evidence="7 9" key="2">
    <citation type="submission" date="2014-07" db="EMBL/GenBank/DDBJ databases">
        <title>Draft genome sequence of Nonlabens ulvanivorans, an ulvan degrading bacterium.</title>
        <authorList>
            <person name="Kopel M."/>
            <person name="Helbert W."/>
            <person name="Henrissat B."/>
            <person name="Doniger T."/>
            <person name="Banin E."/>
        </authorList>
    </citation>
    <scope>NUCLEOTIDE SEQUENCE [LARGE SCALE GENOMIC DNA]</scope>
    <source>
        <strain evidence="7 9">PLR</strain>
    </source>
</reference>
<proteinExistence type="inferred from homology"/>
<evidence type="ECO:0000256" key="5">
    <source>
        <dbReference type="HAMAP-Rule" id="MF_00902"/>
    </source>
</evidence>
<dbReference type="PANTHER" id="PTHR30371:SF0">
    <property type="entry name" value="SEC-INDEPENDENT PROTEIN TRANSLOCASE PROTEIN TATC, CHLOROPLASTIC-RELATED"/>
    <property type="match status" value="1"/>
</dbReference>
<comment type="subunit">
    <text evidence="5">Forms a complex with TatA.</text>
</comment>
<dbReference type="PANTHER" id="PTHR30371">
    <property type="entry name" value="SEC-INDEPENDENT PROTEIN TRANSLOCASE PROTEIN TATC"/>
    <property type="match status" value="1"/>
</dbReference>
<evidence type="ECO:0000313" key="9">
    <source>
        <dbReference type="Proteomes" id="UP000028531"/>
    </source>
</evidence>